<keyword evidence="2" id="KW-0812">Transmembrane</keyword>
<feature type="compositionally biased region" description="Low complexity" evidence="1">
    <location>
        <begin position="418"/>
        <end position="429"/>
    </location>
</feature>
<keyword evidence="2" id="KW-1133">Transmembrane helix</keyword>
<evidence type="ECO:0000256" key="1">
    <source>
        <dbReference type="SAM" id="MobiDB-lite"/>
    </source>
</evidence>
<dbReference type="OrthoDB" id="692088at2759"/>
<comment type="caution">
    <text evidence="3">The sequence shown here is derived from an EMBL/GenBank/DDBJ whole genome shotgun (WGS) entry which is preliminary data.</text>
</comment>
<organism evidence="3 4">
    <name type="scientific">Panicum virgatum</name>
    <name type="common">Blackwell switchgrass</name>
    <dbReference type="NCBI Taxonomy" id="38727"/>
    <lineage>
        <taxon>Eukaryota</taxon>
        <taxon>Viridiplantae</taxon>
        <taxon>Streptophyta</taxon>
        <taxon>Embryophyta</taxon>
        <taxon>Tracheophyta</taxon>
        <taxon>Spermatophyta</taxon>
        <taxon>Magnoliopsida</taxon>
        <taxon>Liliopsida</taxon>
        <taxon>Poales</taxon>
        <taxon>Poaceae</taxon>
        <taxon>PACMAD clade</taxon>
        <taxon>Panicoideae</taxon>
        <taxon>Panicodae</taxon>
        <taxon>Paniceae</taxon>
        <taxon>Panicinae</taxon>
        <taxon>Panicum</taxon>
        <taxon>Panicum sect. Hiantes</taxon>
    </lineage>
</organism>
<evidence type="ECO:0000313" key="3">
    <source>
        <dbReference type="EMBL" id="KAG2549171.1"/>
    </source>
</evidence>
<reference evidence="3" key="1">
    <citation type="submission" date="2020-05" db="EMBL/GenBank/DDBJ databases">
        <title>WGS assembly of Panicum virgatum.</title>
        <authorList>
            <person name="Lovell J.T."/>
            <person name="Jenkins J."/>
            <person name="Shu S."/>
            <person name="Juenger T.E."/>
            <person name="Schmutz J."/>
        </authorList>
    </citation>
    <scope>NUCLEOTIDE SEQUENCE</scope>
    <source>
        <strain evidence="3">AP13</strain>
    </source>
</reference>
<sequence length="429" mass="46179">MATPSKRLHPAPGSGGASVAGYAGLEHPNVAGVFGNPGFIMTDEVGSYECSVTRNGQPIPPECEIVSIDRHTRVMSCAAGVAFDYLEQSSAFYLMDADDPNTCCAKQVNETEKHNVASDSEASADVDVTKTNLTDGCCHDADVIVFGATGKPLQALDKDQLAEGKGAFMTIGKVGKIKQRVASLAVSSDSGISSYSVHGTKLTSPLRVYQVWVFLLVIFFSPLQVSSAEAKKESAEIGSCRFDLTSVAALSCVELDGSWRPPSMSCCNALLYAIDHVPASNESGVCCLCRYMSQKYSHFALAVSYVLCKGKDRSIVTTWSSVPHNCYTVCRRRNASFLAVDTPAVVSVLGTRSKDFRIPWIAALVVAAFCAIMLASCYHWWCKPTATGESQPLNLQCRGLPSKAREEQKPSRRHSSSLRRLSSRDSPNG</sequence>
<proteinExistence type="predicted"/>
<keyword evidence="4" id="KW-1185">Reference proteome</keyword>
<feature type="region of interest" description="Disordered" evidence="1">
    <location>
        <begin position="400"/>
        <end position="429"/>
    </location>
</feature>
<dbReference type="EMBL" id="CM029053">
    <property type="protein sequence ID" value="KAG2549171.1"/>
    <property type="molecule type" value="Genomic_DNA"/>
</dbReference>
<feature type="transmembrane region" description="Helical" evidence="2">
    <location>
        <begin position="360"/>
        <end position="381"/>
    </location>
</feature>
<keyword evidence="2" id="KW-0472">Membrane</keyword>
<evidence type="ECO:0000313" key="4">
    <source>
        <dbReference type="Proteomes" id="UP000823388"/>
    </source>
</evidence>
<dbReference type="Proteomes" id="UP000823388">
    <property type="component" value="Chromosome 9K"/>
</dbReference>
<name>A0A8T0NGP6_PANVG</name>
<protein>
    <submittedName>
        <fullName evidence="3">Uncharacterized protein</fullName>
    </submittedName>
</protein>
<accession>A0A8T0NGP6</accession>
<evidence type="ECO:0000256" key="2">
    <source>
        <dbReference type="SAM" id="Phobius"/>
    </source>
</evidence>
<dbReference type="AlphaFoldDB" id="A0A8T0NGP6"/>
<gene>
    <name evidence="3" type="ORF">PVAP13_9KG175200</name>
</gene>